<dbReference type="InterPro" id="IPR000448">
    <property type="entry name" value="Rhabdo_ncapsid"/>
</dbReference>
<feature type="domain" description="Rhabdovirus nucleocapsid" evidence="7">
    <location>
        <begin position="2"/>
        <end position="392"/>
    </location>
</feature>
<evidence type="ECO:0000256" key="1">
    <source>
        <dbReference type="ARBA" id="ARBA00004192"/>
    </source>
</evidence>
<dbReference type="InterPro" id="IPR035961">
    <property type="entry name" value="Rhabdovirus_nucleoprotein-like"/>
</dbReference>
<reference evidence="8" key="1">
    <citation type="journal article" date="2015" name="Insect Biochem. Mol. Biol.">
        <title>An insight into the sialome of the horse fly, Tabanus bromius.</title>
        <authorList>
            <person name="Ribeiro J.M."/>
            <person name="Kazimirova M."/>
            <person name="Takac P."/>
            <person name="Andersen J.F."/>
            <person name="Francischetti I.M."/>
        </authorList>
    </citation>
    <scope>NUCLEOTIDE SEQUENCE</scope>
</reference>
<evidence type="ECO:0000313" key="8">
    <source>
        <dbReference type="EMBL" id="JAI16429.1"/>
    </source>
</evidence>
<dbReference type="EMBL" id="GDAI01001174">
    <property type="protein sequence ID" value="JAI16429.1"/>
    <property type="molecule type" value="mRNA"/>
</dbReference>
<dbReference type="Gene3D" id="1.10.3570.10">
    <property type="entry name" value="Rhabdovirus nucleocapsid protein like domain"/>
    <property type="match status" value="1"/>
</dbReference>
<evidence type="ECO:0000256" key="4">
    <source>
        <dbReference type="ARBA" id="ARBA00023200"/>
    </source>
</evidence>
<keyword evidence="5" id="KW-0687">Ribonucleoprotein</keyword>
<sequence>ASEISPKYPSEYFDTQLEKPSLVIPHAESTTLRKVVFSGVTNAPLDLDVAISYMYHTLVKKTSVLESKWESYGVTIAESGTTCNPFTPLKITIGTSAIVGTEKSCEADVDLWLPYVIVGIFRIMRTPNPEHVDVIAKRFASHVSALTRENISWTAVKGHYQSWTQSVRLAKLMASIDMFYSKFPHVDMQDLRLGTIVTRFKDCAALISYQQVSKVVGLDVWELANWVLSKSVAKDVTRIFKPDEEVEKEDSYFPYQSDLGLTTKSAYSSSANPCLYFFTNVISTLLGSERGKNARFFLSEDLENVRFNALLLAYIFGTTHQLGKMLYGDQPSAMNAGRPVEGDGDGNQSDSDSVLDLDMEPTSRDAEEWIAWLAMKSYKLTPKMTRTLKKLVNFCKDSREQSIGQHIGNYLNTLA</sequence>
<dbReference type="AlphaFoldDB" id="A0A0K8TPX8"/>
<feature type="non-terminal residue" evidence="8">
    <location>
        <position position="1"/>
    </location>
</feature>
<dbReference type="GO" id="GO:0003723">
    <property type="term" value="F:RNA binding"/>
    <property type="evidence" value="ECO:0007669"/>
    <property type="project" value="UniProtKB-KW"/>
</dbReference>
<evidence type="ECO:0000256" key="2">
    <source>
        <dbReference type="ARBA" id="ARBA00004328"/>
    </source>
</evidence>
<dbReference type="InterPro" id="IPR023330">
    <property type="entry name" value="Rhabdovirus_ncapsid_N"/>
</dbReference>
<feature type="region of interest" description="Disordered" evidence="6">
    <location>
        <begin position="333"/>
        <end position="360"/>
    </location>
</feature>
<dbReference type="GO" id="GO:0030430">
    <property type="term" value="C:host cell cytoplasm"/>
    <property type="evidence" value="ECO:0007669"/>
    <property type="project" value="UniProtKB-SubCell"/>
</dbReference>
<feature type="non-terminal residue" evidence="8">
    <location>
        <position position="415"/>
    </location>
</feature>
<dbReference type="Pfam" id="PF00945">
    <property type="entry name" value="Rhabdo_ncap"/>
    <property type="match status" value="1"/>
</dbReference>
<protein>
    <submittedName>
        <fullName evidence="8">Putative nucleocapsid major protein</fullName>
    </submittedName>
</protein>
<dbReference type="Gene3D" id="1.10.3610.10">
    <property type="entry name" value="Nucleoprotein"/>
    <property type="match status" value="1"/>
</dbReference>
<evidence type="ECO:0000256" key="6">
    <source>
        <dbReference type="SAM" id="MobiDB-lite"/>
    </source>
</evidence>
<name>A0A0K8TPX8_TABBR</name>
<dbReference type="GO" id="GO:1990904">
    <property type="term" value="C:ribonucleoprotein complex"/>
    <property type="evidence" value="ECO:0007669"/>
    <property type="project" value="UniProtKB-KW"/>
</dbReference>
<keyword evidence="4" id="KW-1035">Host cytoplasm</keyword>
<organism evidence="8">
    <name type="scientific">Tabanus bromius</name>
    <name type="common">Band-eyed brown horse fly</name>
    <dbReference type="NCBI Taxonomy" id="304241"/>
    <lineage>
        <taxon>Eukaryota</taxon>
        <taxon>Metazoa</taxon>
        <taxon>Ecdysozoa</taxon>
        <taxon>Arthropoda</taxon>
        <taxon>Hexapoda</taxon>
        <taxon>Insecta</taxon>
        <taxon>Pterygota</taxon>
        <taxon>Neoptera</taxon>
        <taxon>Endopterygota</taxon>
        <taxon>Diptera</taxon>
        <taxon>Brachycera</taxon>
        <taxon>Tabanomorpha</taxon>
        <taxon>Tabanoidea</taxon>
        <taxon>Tabanidae</taxon>
        <taxon>Tabanus</taxon>
    </lineage>
</organism>
<evidence type="ECO:0000256" key="5">
    <source>
        <dbReference type="ARBA" id="ARBA00023274"/>
    </source>
</evidence>
<evidence type="ECO:0000259" key="7">
    <source>
        <dbReference type="Pfam" id="PF00945"/>
    </source>
</evidence>
<accession>A0A0K8TPX8</accession>
<dbReference type="InterPro" id="IPR023331">
    <property type="entry name" value="Rhabdovirus_ncapsid_C"/>
</dbReference>
<evidence type="ECO:0000256" key="3">
    <source>
        <dbReference type="ARBA" id="ARBA00022884"/>
    </source>
</evidence>
<comment type="subcellular location">
    <subcellularLocation>
        <location evidence="1">Host cytoplasm</location>
    </subcellularLocation>
    <subcellularLocation>
        <location evidence="2">Virion</location>
    </subcellularLocation>
</comment>
<dbReference type="SUPFAM" id="SSF140809">
    <property type="entry name" value="Rhabdovirus nucleoprotein-like"/>
    <property type="match status" value="1"/>
</dbReference>
<proteinExistence type="evidence at transcript level"/>
<keyword evidence="3" id="KW-0694">RNA-binding</keyword>